<keyword evidence="1" id="KW-0175">Coiled coil</keyword>
<evidence type="ECO:0000313" key="3">
    <source>
        <dbReference type="EMBL" id="HIJ99353.1"/>
    </source>
</evidence>
<name>A0A832ULH0_9ARCH</name>
<dbReference type="AlphaFoldDB" id="A0A832ULH0"/>
<accession>A0A832ULH0</accession>
<organism evidence="3 4">
    <name type="scientific">Candidatus Undinarchaeum marinum</name>
    <dbReference type="NCBI Taxonomy" id="2756141"/>
    <lineage>
        <taxon>Archaea</taxon>
        <taxon>Candidatus Undinarchaeota</taxon>
        <taxon>Candidatus Undinarchaeia</taxon>
        <taxon>Candidatus Undinarchaeales</taxon>
        <taxon>Candidatus Undinarchaeaceae</taxon>
        <taxon>Candidatus Undinarchaeum</taxon>
    </lineage>
</organism>
<evidence type="ECO:0000313" key="4">
    <source>
        <dbReference type="Proteomes" id="UP000604391"/>
    </source>
</evidence>
<reference evidence="3 4" key="1">
    <citation type="journal article" name="Nat. Commun.">
        <title>Undinarchaeota illuminate DPANN phylogeny and the impact of gene transfer on archaeal evolution.</title>
        <authorList>
            <person name="Dombrowski N."/>
            <person name="Williams T.A."/>
            <person name="Sun J."/>
            <person name="Woodcroft B.J."/>
            <person name="Lee J.H."/>
            <person name="Minh B.Q."/>
            <person name="Rinke C."/>
            <person name="Spang A."/>
        </authorList>
    </citation>
    <scope>NUCLEOTIDE SEQUENCE [LARGE SCALE GENOMIC DNA]</scope>
    <source>
        <strain evidence="3">MAG_bin17</strain>
    </source>
</reference>
<feature type="compositionally biased region" description="Basic and acidic residues" evidence="2">
    <location>
        <begin position="129"/>
        <end position="146"/>
    </location>
</feature>
<protein>
    <submittedName>
        <fullName evidence="3">Uncharacterized protein</fullName>
    </submittedName>
</protein>
<dbReference type="Proteomes" id="UP000604391">
    <property type="component" value="Unassembled WGS sequence"/>
</dbReference>
<evidence type="ECO:0000256" key="1">
    <source>
        <dbReference type="SAM" id="Coils"/>
    </source>
</evidence>
<feature type="region of interest" description="Disordered" evidence="2">
    <location>
        <begin position="126"/>
        <end position="146"/>
    </location>
</feature>
<keyword evidence="4" id="KW-1185">Reference proteome</keyword>
<evidence type="ECO:0000256" key="2">
    <source>
        <dbReference type="SAM" id="MobiDB-lite"/>
    </source>
</evidence>
<proteinExistence type="predicted"/>
<dbReference type="EMBL" id="DVAD01000005">
    <property type="protein sequence ID" value="HIJ99353.1"/>
    <property type="molecule type" value="Genomic_DNA"/>
</dbReference>
<gene>
    <name evidence="3" type="ORF">H1011_00830</name>
</gene>
<sequence>MATTQQAQKQADVSDFGWRLNSLITKVRINEQNVINERKHAQLLNKNLIDFKGEIRGKMESITQQNRELKLSMDRVKEQIKTLTKKLNDLPSKAELNELRRIQESATLYGRDMSKDEADEILDKVLSQIEHRESGEENGNTKEKEE</sequence>
<feature type="coiled-coil region" evidence="1">
    <location>
        <begin position="59"/>
        <end position="86"/>
    </location>
</feature>
<comment type="caution">
    <text evidence="3">The sequence shown here is derived from an EMBL/GenBank/DDBJ whole genome shotgun (WGS) entry which is preliminary data.</text>
</comment>